<reference evidence="1" key="1">
    <citation type="submission" date="2018-01" db="EMBL/GenBank/DDBJ databases">
        <title>Draft genome sequence of Bandra megavirus.</title>
        <authorList>
            <person name="Chatterjee A."/>
            <person name="Yadav R."/>
            <person name="Kondabagil K."/>
        </authorList>
    </citation>
    <scope>NUCLEOTIDE SEQUENCE</scope>
    <source>
        <strain evidence="1">KK-1</strain>
    </source>
</reference>
<dbReference type="EMBL" id="MG779373">
    <property type="protein sequence ID" value="AUV58770.1"/>
    <property type="molecule type" value="Genomic_DNA"/>
</dbReference>
<evidence type="ECO:0000313" key="1">
    <source>
        <dbReference type="EMBL" id="AUV58770.1"/>
    </source>
</evidence>
<protein>
    <submittedName>
        <fullName evidence="1">Uncharacterized protein</fullName>
    </submittedName>
</protein>
<organism evidence="1">
    <name type="scientific">Bandra megavirus</name>
    <dbReference type="NCBI Taxonomy" id="2071566"/>
    <lineage>
        <taxon>Viruses</taxon>
        <taxon>Varidnaviria</taxon>
        <taxon>Bamfordvirae</taxon>
        <taxon>Nucleocytoviricota</taxon>
        <taxon>Megaviricetes</taxon>
        <taxon>Imitervirales</taxon>
        <taxon>Mimiviridae</taxon>
        <taxon>Megamimivirinae</taxon>
        <taxon>Megavirus</taxon>
    </lineage>
</organism>
<accession>A0A2K9V986</accession>
<sequence>MGNFSSSDKKLSDIEFKSLNNMIYQAVSNIKDIRFHNQIIIYLHNKSIINVTIHTINRIALERKCREYTLSVSIDYINNQPVLRIYVLFYRKSSCKTRIRISFYAQSYGSDIGYEFNTY</sequence>
<name>A0A2K9V986_9VIRU</name>
<proteinExistence type="predicted"/>